<organism evidence="2">
    <name type="scientific">uncultured Caudovirales phage</name>
    <dbReference type="NCBI Taxonomy" id="2100421"/>
    <lineage>
        <taxon>Viruses</taxon>
        <taxon>Duplodnaviria</taxon>
        <taxon>Heunggongvirae</taxon>
        <taxon>Uroviricota</taxon>
        <taxon>Caudoviricetes</taxon>
        <taxon>Peduoviridae</taxon>
        <taxon>Maltschvirus</taxon>
        <taxon>Maltschvirus maltsch</taxon>
    </lineage>
</organism>
<dbReference type="EMBL" id="LR796203">
    <property type="protein sequence ID" value="CAB4126784.1"/>
    <property type="molecule type" value="Genomic_DNA"/>
</dbReference>
<name>A0A6J5KWG8_9CAUD</name>
<evidence type="ECO:0000256" key="1">
    <source>
        <dbReference type="SAM" id="MobiDB-lite"/>
    </source>
</evidence>
<evidence type="ECO:0000313" key="2">
    <source>
        <dbReference type="EMBL" id="CAB4126784.1"/>
    </source>
</evidence>
<reference evidence="2" key="1">
    <citation type="submission" date="2020-04" db="EMBL/GenBank/DDBJ databases">
        <authorList>
            <person name="Chiriac C."/>
            <person name="Salcher M."/>
            <person name="Ghai R."/>
            <person name="Kavagutti S V."/>
        </authorList>
    </citation>
    <scope>NUCLEOTIDE SEQUENCE</scope>
</reference>
<protein>
    <submittedName>
        <fullName evidence="2">Uncharacterized protein</fullName>
    </submittedName>
</protein>
<feature type="region of interest" description="Disordered" evidence="1">
    <location>
        <begin position="45"/>
        <end position="64"/>
    </location>
</feature>
<gene>
    <name evidence="2" type="ORF">UFOVP78_17</name>
</gene>
<accession>A0A6J5KWG8</accession>
<sequence>MVVRTLKPGEWVTLYRDGKCVGAIKAGKSSGNRFALVLDLPPETQATHDATPAPMEQTRACRST</sequence>
<proteinExistence type="predicted"/>